<evidence type="ECO:0000259" key="1">
    <source>
        <dbReference type="PROSITE" id="PS50181"/>
    </source>
</evidence>
<keyword evidence="3" id="KW-1185">Reference proteome</keyword>
<dbReference type="InterPro" id="IPR001810">
    <property type="entry name" value="F-box_dom"/>
</dbReference>
<dbReference type="EMBL" id="VCAU01000041">
    <property type="protein sequence ID" value="KAF9888943.1"/>
    <property type="molecule type" value="Genomic_DNA"/>
</dbReference>
<sequence length="435" mass="51111">MHSLLNLPAELLPLILRHVRRPGLKSLRQTCRTVRPATTAALFHTVRLFPDDESADRMERLLADPQLRKLPRKIYINTIEEDLDQDDADQQEKCEWPQRWKTLLPRVKEFSNLQSAVLRFDQNYGAEAKYWENCYPQNPTFRFRALDRFFEIVASLNLPLKELGIRHLQVDNPRSDKTRENLTKVLSSLETLRLTIVSEYSSAAPEHDIERPEPHKFYQELPSLWLAPAANSLQHLSLVGREYFGFYPKLDLSGIHFPRLKSLSLGNFTFSDDSQIDWILSHADTLEELYLDDCIILYDVAIYDSNLHRCAISKDETESRVDDSQYSGRKHFRAWDRRWHHIFTTFAEKLPNLRRFVMGSSGWFHGAPFEKEEEIRVDLFDDWYMYMACYDGYGPTCYMNDDVDPEQGEREPPKCNEEDREALRMLLRKVGQTVE</sequence>
<feature type="domain" description="F-box" evidence="1">
    <location>
        <begin position="1"/>
        <end position="46"/>
    </location>
</feature>
<reference evidence="2" key="2">
    <citation type="submission" date="2020-02" db="EMBL/GenBank/DDBJ databases">
        <authorList>
            <person name="Gilchrist C.L.M."/>
            <person name="Chooi Y.-H."/>
        </authorList>
    </citation>
    <scope>NUCLEOTIDE SEQUENCE</scope>
    <source>
        <strain evidence="2">MST-FP2251</strain>
    </source>
</reference>
<comment type="caution">
    <text evidence="2">The sequence shown here is derived from an EMBL/GenBank/DDBJ whole genome shotgun (WGS) entry which is preliminary data.</text>
</comment>
<organism evidence="2 3">
    <name type="scientific">Aspergillus nanangensis</name>
    <dbReference type="NCBI Taxonomy" id="2582783"/>
    <lineage>
        <taxon>Eukaryota</taxon>
        <taxon>Fungi</taxon>
        <taxon>Dikarya</taxon>
        <taxon>Ascomycota</taxon>
        <taxon>Pezizomycotina</taxon>
        <taxon>Eurotiomycetes</taxon>
        <taxon>Eurotiomycetidae</taxon>
        <taxon>Eurotiales</taxon>
        <taxon>Aspergillaceae</taxon>
        <taxon>Aspergillus</taxon>
        <taxon>Aspergillus subgen. Circumdati</taxon>
    </lineage>
</organism>
<protein>
    <recommendedName>
        <fullName evidence="1">F-box domain-containing protein</fullName>
    </recommendedName>
</protein>
<dbReference type="Gene3D" id="3.80.10.10">
    <property type="entry name" value="Ribonuclease Inhibitor"/>
    <property type="match status" value="1"/>
</dbReference>
<dbReference type="PANTHER" id="PTHR42057:SF2">
    <property type="entry name" value="F-BOX DOMAIN PROTEIN (AFU_ORTHOLOGUE AFUA_4G00200)-RELATED"/>
    <property type="match status" value="1"/>
</dbReference>
<proteinExistence type="predicted"/>
<dbReference type="Proteomes" id="UP001194746">
    <property type="component" value="Unassembled WGS sequence"/>
</dbReference>
<dbReference type="PROSITE" id="PS50181">
    <property type="entry name" value="FBOX"/>
    <property type="match status" value="1"/>
</dbReference>
<dbReference type="SUPFAM" id="SSF52047">
    <property type="entry name" value="RNI-like"/>
    <property type="match status" value="1"/>
</dbReference>
<reference evidence="2" key="1">
    <citation type="journal article" date="2019" name="Beilstein J. Org. Chem.">
        <title>Nanangenines: drimane sesquiterpenoids as the dominant metabolite cohort of a novel Australian fungus, Aspergillus nanangensis.</title>
        <authorList>
            <person name="Lacey H.J."/>
            <person name="Gilchrist C.L.M."/>
            <person name="Crombie A."/>
            <person name="Kalaitzis J.A."/>
            <person name="Vuong D."/>
            <person name="Rutledge P.J."/>
            <person name="Turner P."/>
            <person name="Pitt J.I."/>
            <person name="Lacey E."/>
            <person name="Chooi Y.H."/>
            <person name="Piggott A.M."/>
        </authorList>
    </citation>
    <scope>NUCLEOTIDE SEQUENCE</scope>
    <source>
        <strain evidence="2">MST-FP2251</strain>
    </source>
</reference>
<dbReference type="PANTHER" id="PTHR42057">
    <property type="entry name" value="F-BOX DOMAIN PROTEIN (AFU_ORTHOLOGUE AFUA_4G00200)"/>
    <property type="match status" value="1"/>
</dbReference>
<dbReference type="AlphaFoldDB" id="A0AAD4GUZ4"/>
<name>A0AAD4GUZ4_ASPNN</name>
<dbReference type="InterPro" id="IPR032675">
    <property type="entry name" value="LRR_dom_sf"/>
</dbReference>
<gene>
    <name evidence="2" type="ORF">FE257_008112</name>
</gene>
<accession>A0AAD4GUZ4</accession>
<evidence type="ECO:0000313" key="3">
    <source>
        <dbReference type="Proteomes" id="UP001194746"/>
    </source>
</evidence>
<evidence type="ECO:0000313" key="2">
    <source>
        <dbReference type="EMBL" id="KAF9888943.1"/>
    </source>
</evidence>